<proteinExistence type="predicted"/>
<reference evidence="2" key="1">
    <citation type="submission" date="2021-02" db="EMBL/GenBank/DDBJ databases">
        <authorList>
            <person name="Nowell W R."/>
        </authorList>
    </citation>
    <scope>NUCLEOTIDE SEQUENCE</scope>
</reference>
<dbReference type="EMBL" id="CAJNOQ010017469">
    <property type="protein sequence ID" value="CAF1399779.1"/>
    <property type="molecule type" value="Genomic_DNA"/>
</dbReference>
<organism evidence="2 4">
    <name type="scientific">Didymodactylos carnosus</name>
    <dbReference type="NCBI Taxonomy" id="1234261"/>
    <lineage>
        <taxon>Eukaryota</taxon>
        <taxon>Metazoa</taxon>
        <taxon>Spiralia</taxon>
        <taxon>Gnathifera</taxon>
        <taxon>Rotifera</taxon>
        <taxon>Eurotatoria</taxon>
        <taxon>Bdelloidea</taxon>
        <taxon>Philodinida</taxon>
        <taxon>Philodinidae</taxon>
        <taxon>Didymodactylos</taxon>
    </lineage>
</organism>
<evidence type="ECO:0000313" key="3">
    <source>
        <dbReference type="EMBL" id="CAF4293725.1"/>
    </source>
</evidence>
<dbReference type="Proteomes" id="UP000681722">
    <property type="component" value="Unassembled WGS sequence"/>
</dbReference>
<dbReference type="EMBL" id="CAJOBC010082887">
    <property type="protein sequence ID" value="CAF4293725.1"/>
    <property type="molecule type" value="Genomic_DNA"/>
</dbReference>
<evidence type="ECO:0000256" key="1">
    <source>
        <dbReference type="SAM" id="MobiDB-lite"/>
    </source>
</evidence>
<gene>
    <name evidence="2" type="ORF">GPM918_LOCUS33206</name>
    <name evidence="3" type="ORF">SRO942_LOCUS33888</name>
</gene>
<dbReference type="Proteomes" id="UP000663829">
    <property type="component" value="Unassembled WGS sequence"/>
</dbReference>
<evidence type="ECO:0000313" key="2">
    <source>
        <dbReference type="EMBL" id="CAF1399779.1"/>
    </source>
</evidence>
<evidence type="ECO:0000313" key="4">
    <source>
        <dbReference type="Proteomes" id="UP000663829"/>
    </source>
</evidence>
<feature type="compositionally biased region" description="Polar residues" evidence="1">
    <location>
        <begin position="1"/>
        <end position="10"/>
    </location>
</feature>
<accession>A0A815KT55</accession>
<dbReference type="OrthoDB" id="5961151at2759"/>
<dbReference type="AlphaFoldDB" id="A0A815KT55"/>
<feature type="region of interest" description="Disordered" evidence="1">
    <location>
        <begin position="1"/>
        <end position="27"/>
    </location>
</feature>
<sequence>MIASDLQFSDSELDTEGRDGQTHSKHFNNESISDIDIMIPYGEIDDEDELVYIDVTPDFVYIKRNSGKLAPLPNAYPPDQQYLCIDGSKLKQKFVNSPSSELSKALFKSFYTHMGSELIYNKAFERIGTYKPIESDFVVALKLNFWPSNIELFLDRLKKSLFNRSLLYEKLKSTHMHLIPKWSKKTDVNKQIFEF</sequence>
<protein>
    <submittedName>
        <fullName evidence="2">Uncharacterized protein</fullName>
    </submittedName>
</protein>
<comment type="caution">
    <text evidence="2">The sequence shown here is derived from an EMBL/GenBank/DDBJ whole genome shotgun (WGS) entry which is preliminary data.</text>
</comment>
<keyword evidence="4" id="KW-1185">Reference proteome</keyword>
<name>A0A815KT55_9BILA</name>